<reference evidence="1" key="1">
    <citation type="journal article" date="2014" name="Int. J. Syst. Evol. Microbiol.">
        <title>Complete genome sequence of Corynebacterium casei LMG S-19264T (=DSM 44701T), isolated from a smear-ripened cheese.</title>
        <authorList>
            <consortium name="US DOE Joint Genome Institute (JGI-PGF)"/>
            <person name="Walter F."/>
            <person name="Albersmeier A."/>
            <person name="Kalinowski J."/>
            <person name="Ruckert C."/>
        </authorList>
    </citation>
    <scope>NUCLEOTIDE SEQUENCE</scope>
    <source>
        <strain evidence="1">JCM 4391</strain>
    </source>
</reference>
<proteinExistence type="predicted"/>
<keyword evidence="2" id="KW-1185">Reference proteome</keyword>
<comment type="caution">
    <text evidence="1">The sequence shown here is derived from an EMBL/GenBank/DDBJ whole genome shotgun (WGS) entry which is preliminary data.</text>
</comment>
<accession>A0A918I3B7</accession>
<evidence type="ECO:0000313" key="2">
    <source>
        <dbReference type="Proteomes" id="UP000636661"/>
    </source>
</evidence>
<gene>
    <name evidence="1" type="ORF">GCM10010274_59580</name>
</gene>
<reference evidence="1" key="2">
    <citation type="submission" date="2020-09" db="EMBL/GenBank/DDBJ databases">
        <authorList>
            <person name="Sun Q."/>
            <person name="Ohkuma M."/>
        </authorList>
    </citation>
    <scope>NUCLEOTIDE SEQUENCE</scope>
    <source>
        <strain evidence="1">JCM 4391</strain>
    </source>
</reference>
<dbReference type="EMBL" id="BMTP01000020">
    <property type="protein sequence ID" value="GGU62827.1"/>
    <property type="molecule type" value="Genomic_DNA"/>
</dbReference>
<sequence length="77" mass="8736">MAKARGSRGNATTLKRYWGQGAGAARIRWGTPGDFTRCSRQLSKYLGPRAKGYCARLHRERTGVFPGDRRNVGRRRR</sequence>
<name>A0A918I3B7_9ACTN</name>
<protein>
    <submittedName>
        <fullName evidence="1">Uncharacterized protein</fullName>
    </submittedName>
</protein>
<evidence type="ECO:0000313" key="1">
    <source>
        <dbReference type="EMBL" id="GGU62827.1"/>
    </source>
</evidence>
<dbReference type="AlphaFoldDB" id="A0A918I3B7"/>
<organism evidence="1 2">
    <name type="scientific">Streptomyces lavendofoliae</name>
    <dbReference type="NCBI Taxonomy" id="67314"/>
    <lineage>
        <taxon>Bacteria</taxon>
        <taxon>Bacillati</taxon>
        <taxon>Actinomycetota</taxon>
        <taxon>Actinomycetes</taxon>
        <taxon>Kitasatosporales</taxon>
        <taxon>Streptomycetaceae</taxon>
        <taxon>Streptomyces</taxon>
    </lineage>
</organism>
<dbReference type="RefSeq" id="WP_189554381.1">
    <property type="nucleotide sequence ID" value="NZ_BMTP01000020.1"/>
</dbReference>
<dbReference type="Proteomes" id="UP000636661">
    <property type="component" value="Unassembled WGS sequence"/>
</dbReference>